<dbReference type="GeneID" id="93223084"/>
<accession>A0A376H1B5</accession>
<evidence type="ECO:0000256" key="1">
    <source>
        <dbReference type="ARBA" id="ARBA00006336"/>
    </source>
</evidence>
<dbReference type="Proteomes" id="UP000254807">
    <property type="component" value="Unassembled WGS sequence"/>
</dbReference>
<keyword evidence="2 3" id="KW-0378">Hydrolase</keyword>
<gene>
    <name evidence="3" type="ORF">NCTC12360_03109</name>
</gene>
<evidence type="ECO:0000313" key="4">
    <source>
        <dbReference type="Proteomes" id="UP000254807"/>
    </source>
</evidence>
<dbReference type="InterPro" id="IPR036380">
    <property type="entry name" value="Isochorismatase-like_sf"/>
</dbReference>
<dbReference type="InterPro" id="IPR050272">
    <property type="entry name" value="Isochorismatase-like_hydrls"/>
</dbReference>
<keyword evidence="4" id="KW-1185">Reference proteome</keyword>
<sequence>MQDILIIVDLQKGVCSNNGTKLDHLDSLLLFANQRIQTYRHAQRPVLFVQHEEEELGYQTDEWLLHPDLAVQATDLFLRKTHANSFFNTSLQSLLTKHHVRSIEWIGAQTEFCMDGTIKFAHGLGYQNVLYQQATTTYASEGWSAAEIIHWYERIWQDRYAQILALPKNSEKNSFLIDKVSFFR</sequence>
<dbReference type="EMBL" id="UFYW01000001">
    <property type="protein sequence ID" value="STD84567.1"/>
    <property type="molecule type" value="Genomic_DNA"/>
</dbReference>
<name>A0A376H1B5_ENTGA</name>
<dbReference type="RefSeq" id="WP_060813228.1">
    <property type="nucleotide sequence ID" value="NZ_CP050816.1"/>
</dbReference>
<organism evidence="3 4">
    <name type="scientific">Enterococcus gallinarum</name>
    <dbReference type="NCBI Taxonomy" id="1353"/>
    <lineage>
        <taxon>Bacteria</taxon>
        <taxon>Bacillati</taxon>
        <taxon>Bacillota</taxon>
        <taxon>Bacilli</taxon>
        <taxon>Lactobacillales</taxon>
        <taxon>Enterococcaceae</taxon>
        <taxon>Enterococcus</taxon>
    </lineage>
</organism>
<comment type="similarity">
    <text evidence="1">Belongs to the isochorismatase family.</text>
</comment>
<dbReference type="OrthoDB" id="9785724at2"/>
<protein>
    <submittedName>
        <fullName evidence="3">Isochorismatase family hydrolase</fullName>
        <ecNumber evidence="3">3.-.-.-</ecNumber>
    </submittedName>
</protein>
<dbReference type="SUPFAM" id="SSF52499">
    <property type="entry name" value="Isochorismatase-like hydrolases"/>
    <property type="match status" value="1"/>
</dbReference>
<dbReference type="GO" id="GO:0016787">
    <property type="term" value="F:hydrolase activity"/>
    <property type="evidence" value="ECO:0007669"/>
    <property type="project" value="UniProtKB-KW"/>
</dbReference>
<dbReference type="EC" id="3.-.-.-" evidence="3"/>
<proteinExistence type="inferred from homology"/>
<dbReference type="AlphaFoldDB" id="A0A376H1B5"/>
<evidence type="ECO:0000256" key="2">
    <source>
        <dbReference type="ARBA" id="ARBA00022801"/>
    </source>
</evidence>
<dbReference type="Pfam" id="PF00857">
    <property type="entry name" value="Isochorismatase"/>
    <property type="match status" value="1"/>
</dbReference>
<evidence type="ECO:0000313" key="3">
    <source>
        <dbReference type="EMBL" id="STD84567.1"/>
    </source>
</evidence>
<dbReference type="InterPro" id="IPR000868">
    <property type="entry name" value="Isochorismatase-like_dom"/>
</dbReference>
<dbReference type="Gene3D" id="3.40.50.850">
    <property type="entry name" value="Isochorismatase-like"/>
    <property type="match status" value="1"/>
</dbReference>
<dbReference type="PANTHER" id="PTHR43540:SF14">
    <property type="entry name" value="ISOCHORISMATASE"/>
    <property type="match status" value="1"/>
</dbReference>
<dbReference type="PANTHER" id="PTHR43540">
    <property type="entry name" value="PEROXYUREIDOACRYLATE/UREIDOACRYLATE AMIDOHYDROLASE-RELATED"/>
    <property type="match status" value="1"/>
</dbReference>
<reference evidence="3 4" key="1">
    <citation type="submission" date="2018-06" db="EMBL/GenBank/DDBJ databases">
        <authorList>
            <consortium name="Pathogen Informatics"/>
            <person name="Doyle S."/>
        </authorList>
    </citation>
    <scope>NUCLEOTIDE SEQUENCE [LARGE SCALE GENOMIC DNA]</scope>
    <source>
        <strain evidence="3 4">NCTC12360</strain>
    </source>
</reference>